<dbReference type="Pfam" id="PF03601">
    <property type="entry name" value="Cons_hypoth698"/>
    <property type="match status" value="1"/>
</dbReference>
<keyword evidence="6 7" id="KW-0472">Membrane</keyword>
<evidence type="ECO:0000313" key="8">
    <source>
        <dbReference type="EMBL" id="QNR26087.1"/>
    </source>
</evidence>
<keyword evidence="9" id="KW-1185">Reference proteome</keyword>
<keyword evidence="3" id="KW-1003">Cell membrane</keyword>
<evidence type="ECO:0000256" key="2">
    <source>
        <dbReference type="ARBA" id="ARBA00007977"/>
    </source>
</evidence>
<gene>
    <name evidence="8" type="ORF">H4K34_15600</name>
</gene>
<comment type="subcellular location">
    <subcellularLocation>
        <location evidence="1">Cell membrane</location>
        <topology evidence="1">Multi-pass membrane protein</topology>
    </subcellularLocation>
</comment>
<feature type="transmembrane region" description="Helical" evidence="7">
    <location>
        <begin position="224"/>
        <end position="245"/>
    </location>
</feature>
<feature type="transmembrane region" description="Helical" evidence="7">
    <location>
        <begin position="199"/>
        <end position="218"/>
    </location>
</feature>
<feature type="transmembrane region" description="Helical" evidence="7">
    <location>
        <begin position="80"/>
        <end position="101"/>
    </location>
</feature>
<dbReference type="AlphaFoldDB" id="A0A7H0VK39"/>
<comment type="similarity">
    <text evidence="2">Belongs to the UPF0324 family.</text>
</comment>
<protein>
    <submittedName>
        <fullName evidence="8">Putative sulfate exporter family transporter</fullName>
    </submittedName>
</protein>
<organism evidence="8 9">
    <name type="scientific">Croceimicrobium hydrocarbonivorans</name>
    <dbReference type="NCBI Taxonomy" id="2761580"/>
    <lineage>
        <taxon>Bacteria</taxon>
        <taxon>Pseudomonadati</taxon>
        <taxon>Bacteroidota</taxon>
        <taxon>Flavobacteriia</taxon>
        <taxon>Flavobacteriales</taxon>
        <taxon>Owenweeksiaceae</taxon>
        <taxon>Croceimicrobium</taxon>
    </lineage>
</organism>
<sequence length="279" mass="29520">MVLGFLYQLIFPNPLGAKNKDAINWSLKSAVVGLGFGINANQALASSSEGLVLTIFSIASTLLLGWILGKALKLNFTSSYLLSSGTAICGGSAIAAMSPILKAEEKDISMALGTVFLLNSVALLIFPSIGTWLNLSQVDFGTWAAIAIHDTSSVVGAAAAYGEEALEIATTIKLVRALWIIPLALITSLFLRKGGKIKFPYFILLFLAAMLLNTFVGLPQELSGGISMIARRILTATLFLVGAGISIEKIKSAGWRALLLGLLLWLFIGIGSLTAILYI</sequence>
<evidence type="ECO:0000256" key="6">
    <source>
        <dbReference type="ARBA" id="ARBA00023136"/>
    </source>
</evidence>
<reference evidence="8 9" key="1">
    <citation type="submission" date="2020-08" db="EMBL/GenBank/DDBJ databases">
        <title>Croceimicrobium hydrocarbonivorans gen. nov., sp. nov., a novel marine bacterium isolated from a bacterial consortium that degrades polyethylene terephthalate.</title>
        <authorList>
            <person name="Liu R."/>
        </authorList>
    </citation>
    <scope>NUCLEOTIDE SEQUENCE [LARGE SCALE GENOMIC DNA]</scope>
    <source>
        <strain evidence="8 9">A20-9</strain>
    </source>
</reference>
<evidence type="ECO:0000256" key="3">
    <source>
        <dbReference type="ARBA" id="ARBA00022475"/>
    </source>
</evidence>
<keyword evidence="5 7" id="KW-1133">Transmembrane helix</keyword>
<feature type="transmembrane region" description="Helical" evidence="7">
    <location>
        <begin position="108"/>
        <end position="129"/>
    </location>
</feature>
<dbReference type="InterPro" id="IPR018383">
    <property type="entry name" value="UPF0324_pro"/>
</dbReference>
<dbReference type="EMBL" id="CP060139">
    <property type="protein sequence ID" value="QNR26087.1"/>
    <property type="molecule type" value="Genomic_DNA"/>
</dbReference>
<dbReference type="Proteomes" id="UP000516305">
    <property type="component" value="Chromosome"/>
</dbReference>
<evidence type="ECO:0000256" key="4">
    <source>
        <dbReference type="ARBA" id="ARBA00022692"/>
    </source>
</evidence>
<evidence type="ECO:0000256" key="5">
    <source>
        <dbReference type="ARBA" id="ARBA00022989"/>
    </source>
</evidence>
<feature type="transmembrane region" description="Helical" evidence="7">
    <location>
        <begin position="257"/>
        <end position="278"/>
    </location>
</feature>
<evidence type="ECO:0000313" key="9">
    <source>
        <dbReference type="Proteomes" id="UP000516305"/>
    </source>
</evidence>
<evidence type="ECO:0000256" key="7">
    <source>
        <dbReference type="SAM" id="Phobius"/>
    </source>
</evidence>
<dbReference type="GO" id="GO:0005886">
    <property type="term" value="C:plasma membrane"/>
    <property type="evidence" value="ECO:0007669"/>
    <property type="project" value="UniProtKB-SubCell"/>
</dbReference>
<proteinExistence type="inferred from homology"/>
<feature type="transmembrane region" description="Helical" evidence="7">
    <location>
        <begin position="174"/>
        <end position="192"/>
    </location>
</feature>
<evidence type="ECO:0000256" key="1">
    <source>
        <dbReference type="ARBA" id="ARBA00004651"/>
    </source>
</evidence>
<name>A0A7H0VK39_9FLAO</name>
<keyword evidence="4 7" id="KW-0812">Transmembrane</keyword>
<dbReference type="KEGG" id="chyd:H4K34_15600"/>
<accession>A0A7H0VK39</accession>
<dbReference type="PANTHER" id="PTHR30106:SF1">
    <property type="entry name" value="UPF0324 MEMBRANE PROTEIN FN0533"/>
    <property type="match status" value="1"/>
</dbReference>
<dbReference type="PANTHER" id="PTHR30106">
    <property type="entry name" value="INNER MEMBRANE PROTEIN YEIH-RELATED"/>
    <property type="match status" value="1"/>
</dbReference>
<feature type="transmembrane region" description="Helical" evidence="7">
    <location>
        <begin position="50"/>
        <end position="68"/>
    </location>
</feature>